<evidence type="ECO:0000313" key="2">
    <source>
        <dbReference type="Proteomes" id="UP000769157"/>
    </source>
</evidence>
<dbReference type="RefSeq" id="XP_046064788.1">
    <property type="nucleotide sequence ID" value="XM_046204117.1"/>
</dbReference>
<proteinExistence type="predicted"/>
<organism evidence="1 2">
    <name type="scientific">Ogataea philodendri</name>
    <dbReference type="NCBI Taxonomy" id="1378263"/>
    <lineage>
        <taxon>Eukaryota</taxon>
        <taxon>Fungi</taxon>
        <taxon>Dikarya</taxon>
        <taxon>Ascomycota</taxon>
        <taxon>Saccharomycotina</taxon>
        <taxon>Pichiomycetes</taxon>
        <taxon>Pichiales</taxon>
        <taxon>Pichiaceae</taxon>
        <taxon>Ogataea</taxon>
    </lineage>
</organism>
<gene>
    <name evidence="1" type="ORF">OGAPHI_000315</name>
</gene>
<dbReference type="GeneID" id="70232283"/>
<evidence type="ECO:0000313" key="1">
    <source>
        <dbReference type="EMBL" id="KAH3671612.1"/>
    </source>
</evidence>
<dbReference type="Proteomes" id="UP000769157">
    <property type="component" value="Unassembled WGS sequence"/>
</dbReference>
<reference evidence="1" key="1">
    <citation type="journal article" date="2021" name="Open Biol.">
        <title>Shared evolutionary footprints suggest mitochondrial oxidative damage underlies multiple complex I losses in fungi.</title>
        <authorList>
            <person name="Schikora-Tamarit M.A."/>
            <person name="Marcet-Houben M."/>
            <person name="Nosek J."/>
            <person name="Gabaldon T."/>
        </authorList>
    </citation>
    <scope>NUCLEOTIDE SEQUENCE</scope>
    <source>
        <strain evidence="1">CBS6075</strain>
    </source>
</reference>
<sequence length="424" mass="45058">MAAGTQAQTPQRTAATAAWSWPESRYSVCNGSYRSSETVAGKQVLSSHPVSVLCQKNDNWNNVRNFSQSAIRALGLEKFDTFLSLLAVQEWGVHWAWRHTVERDLAGGLLGKSLAHQVDTGLGSLVQGVTWGVCCQKRGGEHDHGSLVGDLVGGLSEEQEGRLGVDVEHGVVLVQGGLGKRLSQNHTNVVNGIVDFAELGNSGVENVLCILLRGQITVKHKCLDLVVGLELRSELGDGLLLLSRVLSQPIDRPTFSFRTLNRSNDVVIVDPNVAKICSICTHVSSTLISDLFLSGSGSSFLSSSNKKLFSPSKGGSASNLLKSSSRALISSSFASSNKLADAASSSARLSFSDFGSGLSSFLAAFSSVSFLSTDTLARASIRSRLGTKSFFSSSLIRLASLASLALELRFFIGCGETFLATHSS</sequence>
<comment type="caution">
    <text evidence="1">The sequence shown here is derived from an EMBL/GenBank/DDBJ whole genome shotgun (WGS) entry which is preliminary data.</text>
</comment>
<keyword evidence="2" id="KW-1185">Reference proteome</keyword>
<name>A0A9P8PGG7_9ASCO</name>
<reference evidence="1" key="2">
    <citation type="submission" date="2021-01" db="EMBL/GenBank/DDBJ databases">
        <authorList>
            <person name="Schikora-Tamarit M.A."/>
        </authorList>
    </citation>
    <scope>NUCLEOTIDE SEQUENCE</scope>
    <source>
        <strain evidence="1">CBS6075</strain>
    </source>
</reference>
<protein>
    <submittedName>
        <fullName evidence="1">Uncharacterized protein</fullName>
    </submittedName>
</protein>
<dbReference type="AlphaFoldDB" id="A0A9P8PGG7"/>
<dbReference type="EMBL" id="JAEUBE010000055">
    <property type="protein sequence ID" value="KAH3671612.1"/>
    <property type="molecule type" value="Genomic_DNA"/>
</dbReference>
<accession>A0A9P8PGG7</accession>